<dbReference type="Pfam" id="PF15447">
    <property type="entry name" value="NTS"/>
    <property type="match status" value="1"/>
</dbReference>
<evidence type="ECO:0000256" key="1">
    <source>
        <dbReference type="SAM" id="Coils"/>
    </source>
</evidence>
<dbReference type="Gene3D" id="1.20.1310.20">
    <property type="entry name" value="Duffy-antigen binding domain"/>
    <property type="match status" value="7"/>
</dbReference>
<evidence type="ECO:0000259" key="4">
    <source>
        <dbReference type="Pfam" id="PF05424"/>
    </source>
</evidence>
<dbReference type="Pfam" id="PF03011">
    <property type="entry name" value="PFEMP"/>
    <property type="match status" value="1"/>
</dbReference>
<evidence type="ECO:0000259" key="6">
    <source>
        <dbReference type="Pfam" id="PF15447"/>
    </source>
</evidence>
<accession>W4J6W7</accession>
<evidence type="ECO:0000259" key="5">
    <source>
        <dbReference type="Pfam" id="PF15445"/>
    </source>
</evidence>
<sequence>MGNEQSSSSEGDKIPSIIESQNSARNVLERYAKNIRRHPSKDAKKHVDSLKGDLTKAEFRGGPSTPVNKHNYYYSYPCNLDHKEHTNLRYDDVNLRHPCHGREQNRFDEDEESECGNKIRNYKRENDAIACAPPRRRHMCDKNLEALNDINTQNIHDLLGNVLVTAKYEGESIVNNHPHKGTSDVCTALARSFADIGDIIRGIDMFKPNVHDKVEKGLREVFKKIHDGMEGEVKNYYNPDGSGNYYKLREAWWNVNRNKVWEAITCGALPKSAYFMQSEDNKQLFSYPKCGHNNKDDPLTNLDYVPQYLRWFDEWGEEFCRKRNIKLKKVKDSCRNYKERLYCSHNGYDCTTTIWRKGILHLDNKCTDCSTKCKVFEVWLGNQQEAFKKQKEKYEKEIQSYLSNDAKFVNNINSEYYKQFHDQLRDKNYKNLDTFLNLLNEGKYCKEKLKGENDINFTNSSDDKGTFYRSQYCQVCPDCGVKRDGTKYTHKLDNDRECVNNEDYKPPWGVKPTNITVLYSGNDQGDITQKLEDFCKSSTNYKDKNNQKWECYYKDENINRCKLEQNTEINNDNPKITSFHNFFELWVTYLLRDTIKWNDKLKTCINNTTTHCIDECNRNCLCFDRWVKQKEEEWNSIKKLFTKKKNMQQSYYSNINNLFEGYFFKVMDKLDKNEAKWKELMENIKKKKNEFSNLKNNRDYLENAIELLLDHLKETSTICKDNNTNEACETSHNATTNPCVKPRGGTQRTKNIKEIAQYFKRSAYEEARNRDLHKLKGKAHEGLYKRGGKGKDFKDNLCRIMIKHSNRNIGFSNGPCDGKGTGDDIQTRFVVGTEWEVDPEHMRKDHEDVIIPPRRRHICTSNLEHLQTNISPLNGSDGKLVNNSFLGDVLLSAKYEAKKIIQMYKEKNNLKGLKEVTDPKHQATICRAIRYSFADIGDIIRGRDLWERNGDMLKLQGHLETVFGNIYKSLNGKGNDKYNDDAPKYLKLREDWWEANRAKVWEAMKCKTNGVDITCDSDHTPLDDYIPQKLRWMTEWAEWYCKVQKKEYDKLKEKCKECKDKDNGQGCTKESGTGCTKCTEACNEYNDIIGLWKEQWNIISDKYKELHEQAQMSVSNSGIEASSTAKNHIDRNVIEFLSELYQQNGGKSNKSGTSDESAVIGTKTTYDNAGAYLHDTGNFDDCQSQNEFCDEKSDGKDNEKYAFRDKPQDHDEACGCKSRPKPTRIQKKTKEKEQEKNTECEMVNDILKENDGNEQVGDCHPKNKSTYPDWQCANTKLVEDPLVCMPPRRQKLCVHFLENNNQIKKLNSQVNLREAFIKSAAAETFFSWYYYKSKDSKGNELDNTLKAGTIPPEFLRSMFYTFGDYRDFLFGTDISKGHGKESALGKKIDSLFKNGDQKPPNGKTRQEWWTEYSHEIWEAMLCALVKIGAKKDYLTENYGYNNVKFSDKSTTLEKFAKRPQFLRWLTEWYDDYCYTRQKYLKDVQEKCKSNDQLKCDTECNNKCEDYEKYMKKKKEEWIPQDKYYKDERDKKRFDRQHTGVMVTDYTGTNATDYLNRKFTASCGDKPGGSSVVQRNIQLLEKKAYYDADKHCGCTKFIENDDKYINISSKDNCKGLVKEANTGAIKWQNKGPNNYNNLKELTEEVLFPSRRLRICFHALDGNYTDPEVKDENGLRKRLMEVAATEGDNLGQYYKEKNEKEKETKAEADKYSYDVQPCSAMKYSFYDIRDIIIGYDNLEEDKQDIEKNMKKIFSKNRTSVVKESDSSTGNPGSSVRTEFWNKNKECVWNAMKCGYKRGRDDGNSGNSARSDEDLKKCGSVPSDDDYPMGKNRDEGTAYQFLRWFTEWGEDFCKHKKKELQKLVGACNDYTCADNKDKRKKCTDACTQYKKFISEWKPQYEKQIKKYGENNDEIYSENPVAKGAKDARDYLDKQLQKFCENKSEDCEYRCMKDVSTQSLTDGNSQNMPASLDDEPKEVEGKCNCQVPTGRPRARRETPSPGAPLTAKATTSEKEAKRAPSTKPPKKVEKPRTEIQSPARKRTRRAAQQTRTQPVREAPQARTSTSTSTSTSTPPDVATMVKDILSREPDINGGIEKCNPKTYGTYPKWDCNVGKYKENEKGACMPPRRQKLCINNIQYLNYQTKNKLEKDIKEAFIKCAAIETYFFWLKYKRENPTAENELKNGRIPDEFKRIMYYTYGDYKDIFFGTDISNENKIITITNSVTTILKNENNKKQQDKKKKEEELHKKFWEENKKYIWEGMLYGLTHQLEDENEKIKIRDNYQYEDMNKLTPSLEDFVKRPQFLRWFTEWAEEFCNKRKEQLKKLEAGCKEYECNGSDDGKTQECAEACVTYQKFIKKWKTEYERQREKFKKDKDGKKYKNYPSTERDIEKATCAHEYLNMKLKEFCGNKDCSCMEKPSSQLPKITQQSRSSDANDMPESLDYDPEEFNKCECPELSKKGSMIHTKKIPEPKIPMNCVEKAAYYLSKEAENNLERTLKPKITHSNCVKETDNSFSSNKRCDPNKPYAPDKYIGRRNPCENREENRFKLDSEWKCYKNIKLYQEKKRVCVPPRRENMCISNLDEIKIAKVNQSNYLLNMVRIAARNEGIDIIKNFNSENGCAMNPICDTMKYSFADLGDIVRGTDMLRIGGYLPPLEIKLYKIFEYIYEKWRNKNKGRNKYNDVQTFRSAWWDANRKDIWKAMTCKAPEDAKLFRKGRMDGFERITLIQDKCGHKDDPPVDDYIPQRFRWMTEWSEYYCKALKEELEKLEKSCDHCKTTDKCKNDYDKNKCEKCKTRCQQYDNFVLKWKTLFDIQSKKYKELYEPIDTKNSTYDYVEKFVQKLKKYKSECSVESVSEYFHETSKCLNYKFDENDGSSNIRSYAFEETPKSYKEACSCTLPSKNPLDNCPTDKNKDGCKELQTFTFCSKNDYDNNLDNWNAYLVLNSSDDNKGVLIPPRRRHLCTRPITAYNYRKGDKEILKKKLLTSAFSQGQLLGQKYKSEKELCFEAMKYSYADYSDIIKGTDMMDTSLSEKIKKIFETSNEATEDRKTWWENNRRQIWHSMLCGYKIATSNVTLDEGWCELPKDEETNQFLRWLIEWAKQACKEKKHITNSLKTKCRCSNEFNFEASELLRQPGCQNDIRKYISLNILIKNSMENLNIKYKQLKDQPSVNIDNKPSEENVQSYIKSKYSQCDLELNDINEIDTGTKNNENNELKEVLKKLDTGSCFVENKAHKNHEVHQNKKEAQADHPNVFFYFPFNLGSFYQAPLFSTHRVAQYDPKNDILKSSISVVIVSALGLIALHFMKKKFKSSVDLLRILNIPQGEYGMPTLESKNRYIPYRSGPYKGKTYIYMEGDTSGDEDKYMWDLSSSDITSSESEYEELDINDIYVPGSPKYKTLIEVVLEPSKRDISSDDIPSDDTPSNDTPRTNRFIDDEWNELKHDFVSQYLPNTEPNNNYKSADIPMNTEPNTLYFDNPEEKPFIISIHDRDLYTGKEISYNINMSTNTNNDIPMNARNDSYRGIDLINDSLSGAKPIDIYDEVLKRKENELFGTKHPKRWKKDNDGGNVPIDNRTLNTDVSIQIDMDHGKPKKEFTNMDTNVDTPTMDSILYDLERHNEPFYDIYDDDVYYDVNDDNKTSAHHNNLDVSSKVQIEMDVNTKLAKEKYPISDVWDI</sequence>
<evidence type="ECO:0000313" key="10">
    <source>
        <dbReference type="Proteomes" id="UP000019103"/>
    </source>
</evidence>
<feature type="domain" description="Plasmodium falciparum erythrocyte membrane protein-1 N-terminal segment" evidence="6">
    <location>
        <begin position="23"/>
        <end position="57"/>
    </location>
</feature>
<keyword evidence="1" id="KW-0175">Coiled coil</keyword>
<reference evidence="9 10" key="1">
    <citation type="submission" date="2013-02" db="EMBL/GenBank/DDBJ databases">
        <title>The Genome Annotation of Plasmodium falciparum Palo Alto/Uganda.</title>
        <authorList>
            <consortium name="The Broad Institute Genome Sequencing Platform"/>
            <consortium name="The Broad Institute Genome Sequencing Center for Infectious Disease"/>
            <person name="Neafsey D."/>
            <person name="Hoffman S."/>
            <person name="Volkman S."/>
            <person name="Rosenthal P."/>
            <person name="Walker B."/>
            <person name="Young S.K."/>
            <person name="Zeng Q."/>
            <person name="Gargeya S."/>
            <person name="Fitzgerald M."/>
            <person name="Haas B."/>
            <person name="Abouelleil A."/>
            <person name="Allen A.W."/>
            <person name="Alvarado L."/>
            <person name="Arachchi H.M."/>
            <person name="Berlin A.M."/>
            <person name="Chapman S.B."/>
            <person name="Gainer-Dewar J."/>
            <person name="Goldberg J."/>
            <person name="Griggs A."/>
            <person name="Gujja S."/>
            <person name="Hansen M."/>
            <person name="Howarth C."/>
            <person name="Imamovic A."/>
            <person name="Ireland A."/>
            <person name="Larimer J."/>
            <person name="McCowan C."/>
            <person name="Murphy C."/>
            <person name="Pearson M."/>
            <person name="Poon T.W."/>
            <person name="Priest M."/>
            <person name="Roberts A."/>
            <person name="Saif S."/>
            <person name="Shea T."/>
            <person name="Sisk P."/>
            <person name="Sykes S."/>
            <person name="Wortman J."/>
            <person name="Nusbaum C."/>
            <person name="Birren B."/>
        </authorList>
    </citation>
    <scope>NUCLEOTIDE SEQUENCE [LARGE SCALE GENOMIC DNA]</scope>
    <source>
        <strain evidence="9 10">Palo Alto/Uganda</strain>
    </source>
</reference>
<feature type="compositionally biased region" description="Polar residues" evidence="2">
    <location>
        <begin position="1954"/>
        <end position="1965"/>
    </location>
</feature>
<feature type="domain" description="Duffy-antigen binding" evidence="4">
    <location>
        <begin position="130"/>
        <end position="310"/>
    </location>
</feature>
<feature type="compositionally biased region" description="Low complexity" evidence="2">
    <location>
        <begin position="2059"/>
        <end position="2069"/>
    </location>
</feature>
<reference evidence="9 10" key="2">
    <citation type="submission" date="2013-02" db="EMBL/GenBank/DDBJ databases">
        <title>The Genome Sequence of Plasmodium falciparum Palo Alto/Uganda.</title>
        <authorList>
            <consortium name="The Broad Institute Genome Sequencing Platform"/>
            <consortium name="The Broad Institute Genome Sequencing Center for Infectious Disease"/>
            <person name="Neafsey D."/>
            <person name="Cheeseman I."/>
            <person name="Volkman S."/>
            <person name="Adams J."/>
            <person name="Walker B."/>
            <person name="Young S.K."/>
            <person name="Zeng Q."/>
            <person name="Gargeya S."/>
            <person name="Fitzgerald M."/>
            <person name="Haas B."/>
            <person name="Abouelleil A."/>
            <person name="Alvarado L."/>
            <person name="Arachchi H.M."/>
            <person name="Berlin A.M."/>
            <person name="Chapman S.B."/>
            <person name="Dewar J."/>
            <person name="Goldberg J."/>
            <person name="Griggs A."/>
            <person name="Gujja S."/>
            <person name="Hansen M."/>
            <person name="Howarth C."/>
            <person name="Imamovic A."/>
            <person name="Larimer J."/>
            <person name="McCowan C."/>
            <person name="Murphy C."/>
            <person name="Neiman D."/>
            <person name="Pearson M."/>
            <person name="Priest M."/>
            <person name="Roberts A."/>
            <person name="Saif S."/>
            <person name="Shea T."/>
            <person name="Sisk P."/>
            <person name="Sykes S."/>
            <person name="Wortman J."/>
            <person name="Nusbaum C."/>
            <person name="Birren B."/>
        </authorList>
    </citation>
    <scope>NUCLEOTIDE SEQUENCE [LARGE SCALE GENOMIC DNA]</scope>
    <source>
        <strain evidence="9 10">Palo Alto/Uganda</strain>
    </source>
</reference>
<organism evidence="9 10">
    <name type="scientific">Plasmodium falciparum (isolate Palo Alto / Uganda)</name>
    <dbReference type="NCBI Taxonomy" id="57270"/>
    <lineage>
        <taxon>Eukaryota</taxon>
        <taxon>Sar</taxon>
        <taxon>Alveolata</taxon>
        <taxon>Apicomplexa</taxon>
        <taxon>Aconoidasida</taxon>
        <taxon>Haemosporida</taxon>
        <taxon>Plasmodiidae</taxon>
        <taxon>Plasmodium</taxon>
        <taxon>Plasmodium (Laverania)</taxon>
    </lineage>
</organism>
<dbReference type="Pfam" id="PF15445">
    <property type="entry name" value="ATS"/>
    <property type="match status" value="1"/>
</dbReference>
<dbReference type="Pfam" id="PF22672">
    <property type="entry name" value="DBL_C"/>
    <property type="match status" value="2"/>
</dbReference>
<dbReference type="Gene3D" id="1.20.58.830">
    <property type="match status" value="7"/>
</dbReference>
<dbReference type="InterPro" id="IPR029211">
    <property type="entry name" value="PfEMP1_ATS"/>
</dbReference>
<feature type="domain" description="Duffy-antigen binding" evidence="4">
    <location>
        <begin position="1645"/>
        <end position="1816"/>
    </location>
</feature>
<protein>
    <recommendedName>
        <fullName evidence="11">Erythrocyte membrane protein 1</fullName>
    </recommendedName>
</protein>
<feature type="region of interest" description="Disordered" evidence="2">
    <location>
        <begin position="1954"/>
        <end position="2072"/>
    </location>
</feature>
<dbReference type="OMA" id="KCKFCYE"/>
<dbReference type="InterPro" id="IPR029210">
    <property type="entry name" value="PfEMP1_NTS"/>
</dbReference>
<feature type="domain" description="Duffy-binding-like" evidence="8">
    <location>
        <begin position="314"/>
        <end position="470"/>
    </location>
</feature>
<evidence type="ECO:0008006" key="11">
    <source>
        <dbReference type="Google" id="ProtNLM"/>
    </source>
</evidence>
<feature type="region of interest" description="Disordered" evidence="2">
    <location>
        <begin position="1"/>
        <end position="23"/>
    </location>
</feature>
<feature type="domain" description="Duffy-antigen binding" evidence="4">
    <location>
        <begin position="1283"/>
        <end position="1492"/>
    </location>
</feature>
<name>W4J6W7_PLAFP</name>
<feature type="compositionally biased region" description="Low complexity" evidence="2">
    <location>
        <begin position="3416"/>
        <end position="3427"/>
    </location>
</feature>
<dbReference type="InterPro" id="IPR044932">
    <property type="entry name" value="PfEMP1_ATS_sf"/>
</dbReference>
<dbReference type="InterPro" id="IPR049158">
    <property type="entry name" value="PfEMP1_CIDRalpha1_dom"/>
</dbReference>
<dbReference type="GO" id="GO:0016020">
    <property type="term" value="C:membrane"/>
    <property type="evidence" value="ECO:0007669"/>
    <property type="project" value="InterPro"/>
</dbReference>
<feature type="region of interest" description="Disordered" evidence="2">
    <location>
        <begin position="1797"/>
        <end position="1829"/>
    </location>
</feature>
<feature type="coiled-coil region" evidence="1">
    <location>
        <begin position="667"/>
        <end position="704"/>
    </location>
</feature>
<feature type="compositionally biased region" description="Basic and acidic residues" evidence="2">
    <location>
        <begin position="40"/>
        <end position="59"/>
    </location>
</feature>
<dbReference type="Pfam" id="PF21807">
    <property type="entry name" value="PfEMP1_CIDRalpha1_dom"/>
    <property type="match status" value="1"/>
</dbReference>
<feature type="domain" description="PfEMP1 CIDRalpha1" evidence="7">
    <location>
        <begin position="513"/>
        <end position="568"/>
    </location>
</feature>
<feature type="compositionally biased region" description="Basic and acidic residues" evidence="2">
    <location>
        <begin position="1189"/>
        <end position="1214"/>
    </location>
</feature>
<dbReference type="Gene3D" id="1.20.58.1930">
    <property type="match status" value="1"/>
</dbReference>
<dbReference type="EMBL" id="KI927270">
    <property type="protein sequence ID" value="ETW57381.1"/>
    <property type="molecule type" value="Genomic_DNA"/>
</dbReference>
<feature type="region of interest" description="Disordered" evidence="2">
    <location>
        <begin position="1189"/>
        <end position="1236"/>
    </location>
</feature>
<dbReference type="FunFam" id="1.20.58.830:FF:000021">
    <property type="entry name" value="Erythrocyte membrane protein 1, PfEMP1"/>
    <property type="match status" value="1"/>
</dbReference>
<dbReference type="InterPro" id="IPR008602">
    <property type="entry name" value="Duffy-antigen-binding"/>
</dbReference>
<evidence type="ECO:0000259" key="7">
    <source>
        <dbReference type="Pfam" id="PF21807"/>
    </source>
</evidence>
<dbReference type="Proteomes" id="UP000019103">
    <property type="component" value="Unassembled WGS sequence"/>
</dbReference>
<feature type="domain" description="Duffy-antigen binding" evidence="4">
    <location>
        <begin position="2948"/>
        <end position="3120"/>
    </location>
</feature>
<feature type="domain" description="Duffy-binding-like" evidence="3">
    <location>
        <begin position="582"/>
        <end position="725"/>
    </location>
</feature>
<feature type="domain" description="Plasmodium falciparum erythrocyte membrane protein 1 acidic terminal segment" evidence="5">
    <location>
        <begin position="3288"/>
        <end position="3556"/>
    </location>
</feature>
<evidence type="ECO:0000259" key="3">
    <source>
        <dbReference type="Pfam" id="PF03011"/>
    </source>
</evidence>
<feature type="domain" description="Duffy-binding-like" evidence="8">
    <location>
        <begin position="1035"/>
        <end position="1152"/>
    </location>
</feature>
<feature type="coiled-coil region" evidence="1">
    <location>
        <begin position="1726"/>
        <end position="1753"/>
    </location>
</feature>
<feature type="region of interest" description="Disordered" evidence="2">
    <location>
        <begin position="36"/>
        <end position="64"/>
    </location>
</feature>
<evidence type="ECO:0000313" key="9">
    <source>
        <dbReference type="EMBL" id="ETW57381.1"/>
    </source>
</evidence>
<dbReference type="Pfam" id="PF05424">
    <property type="entry name" value="Duffy_binding"/>
    <property type="match status" value="7"/>
</dbReference>
<feature type="domain" description="Duffy-antigen binding" evidence="4">
    <location>
        <begin position="2118"/>
        <end position="2302"/>
    </location>
</feature>
<gene>
    <name evidence="9" type="ORF">PFUGPA_00636</name>
</gene>
<feature type="domain" description="Duffy-antigen binding" evidence="4">
    <location>
        <begin position="849"/>
        <end position="1031"/>
    </location>
</feature>
<evidence type="ECO:0000259" key="8">
    <source>
        <dbReference type="Pfam" id="PF22672"/>
    </source>
</evidence>
<dbReference type="OrthoDB" id="10495164at2759"/>
<dbReference type="InterPro" id="IPR042202">
    <property type="entry name" value="Duffy-ag-bd_sf"/>
</dbReference>
<dbReference type="GO" id="GO:0046789">
    <property type="term" value="F:host cell surface receptor binding"/>
    <property type="evidence" value="ECO:0007669"/>
    <property type="project" value="InterPro"/>
</dbReference>
<feature type="region of interest" description="Disordered" evidence="2">
    <location>
        <begin position="3407"/>
        <end position="3427"/>
    </location>
</feature>
<dbReference type="InterPro" id="IPR054595">
    <property type="entry name" value="DBL_C"/>
</dbReference>
<dbReference type="InterPro" id="IPR004258">
    <property type="entry name" value="DBL"/>
</dbReference>
<evidence type="ECO:0000256" key="2">
    <source>
        <dbReference type="SAM" id="MobiDB-lite"/>
    </source>
</evidence>
<dbReference type="Gene3D" id="1.10.1900.40">
    <property type="entry name" value="Acidic terminal segments, variant surface antigen of PfEMP1"/>
    <property type="match status" value="1"/>
</dbReference>
<proteinExistence type="predicted"/>
<feature type="domain" description="Duffy-antigen binding" evidence="4">
    <location>
        <begin position="2564"/>
        <end position="2745"/>
    </location>
</feature>
<feature type="compositionally biased region" description="Basic residues" evidence="2">
    <location>
        <begin position="1218"/>
        <end position="1227"/>
    </location>
</feature>
<dbReference type="SUPFAM" id="SSF140924">
    <property type="entry name" value="Duffy binding domain-like"/>
    <property type="match status" value="8"/>
</dbReference>